<proteinExistence type="predicted"/>
<reference evidence="1 2" key="1">
    <citation type="journal article" date="2019" name="PLoS ONE">
        <title>Comparative genome analysis indicates high evolutionary potential of pathogenicity genes in Colletotrichum tanaceti.</title>
        <authorList>
            <person name="Lelwala R.V."/>
            <person name="Korhonen P.K."/>
            <person name="Young N.D."/>
            <person name="Scott J.B."/>
            <person name="Ades P.A."/>
            <person name="Gasser R.B."/>
            <person name="Taylor P.W.J."/>
        </authorList>
    </citation>
    <scope>NUCLEOTIDE SEQUENCE [LARGE SCALE GENOMIC DNA]</scope>
    <source>
        <strain evidence="1">BRIP57314</strain>
    </source>
</reference>
<gene>
    <name evidence="1" type="ORF">CTA1_7276</name>
</gene>
<dbReference type="Proteomes" id="UP000310108">
    <property type="component" value="Unassembled WGS sequence"/>
</dbReference>
<accession>A0A4U6XBB7</accession>
<dbReference type="AlphaFoldDB" id="A0A4U6XBB7"/>
<keyword evidence="2" id="KW-1185">Reference proteome</keyword>
<name>A0A4U6XBB7_9PEZI</name>
<evidence type="ECO:0000313" key="2">
    <source>
        <dbReference type="Proteomes" id="UP000310108"/>
    </source>
</evidence>
<comment type="caution">
    <text evidence="1">The sequence shown here is derived from an EMBL/GenBank/DDBJ whole genome shotgun (WGS) entry which is preliminary data.</text>
</comment>
<organism evidence="1 2">
    <name type="scientific">Colletotrichum tanaceti</name>
    <dbReference type="NCBI Taxonomy" id="1306861"/>
    <lineage>
        <taxon>Eukaryota</taxon>
        <taxon>Fungi</taxon>
        <taxon>Dikarya</taxon>
        <taxon>Ascomycota</taxon>
        <taxon>Pezizomycotina</taxon>
        <taxon>Sordariomycetes</taxon>
        <taxon>Hypocreomycetidae</taxon>
        <taxon>Glomerellales</taxon>
        <taxon>Glomerellaceae</taxon>
        <taxon>Colletotrichum</taxon>
        <taxon>Colletotrichum destructivum species complex</taxon>
    </lineage>
</organism>
<protein>
    <submittedName>
        <fullName evidence="1">Uncharacterized protein</fullName>
    </submittedName>
</protein>
<dbReference type="EMBL" id="PJEX01000246">
    <property type="protein sequence ID" value="TKW52342.1"/>
    <property type="molecule type" value="Genomic_DNA"/>
</dbReference>
<sequence length="151" mass="16705">MYRKVERATLIAAFIRRLQSTQRDNVRCSVRTVEEYRCTRVSPAVGRWNIYPSATVSLSFCRSCFYLFSCSIFLISNFPAPICTPPPPSPSSITGLAALLALGVLYACPESTAGVGSLRFNRCSYPQYLPAARARPSSCDGLHDRHLIHGI</sequence>
<evidence type="ECO:0000313" key="1">
    <source>
        <dbReference type="EMBL" id="TKW52342.1"/>
    </source>
</evidence>